<proteinExistence type="predicted"/>
<dbReference type="AlphaFoldDB" id="A0A4Y2P8Q5"/>
<sequence length="88" mass="9846">MYKLMARHRNGGKLVCIQNKGSVLPLQYKNIKVRFALGETGTFHGAEIYEDVDGVTLGVNFTFVFDRVRHLVVGERRAMSIGCLSTSK</sequence>
<dbReference type="Proteomes" id="UP000499080">
    <property type="component" value="Unassembled WGS sequence"/>
</dbReference>
<evidence type="ECO:0000313" key="1">
    <source>
        <dbReference type="EMBL" id="GBN47413.1"/>
    </source>
</evidence>
<dbReference type="EMBL" id="BGPR01010676">
    <property type="protein sequence ID" value="GBN47413.1"/>
    <property type="molecule type" value="Genomic_DNA"/>
</dbReference>
<reference evidence="1 2" key="1">
    <citation type="journal article" date="2019" name="Sci. Rep.">
        <title>Orb-weaving spider Araneus ventricosus genome elucidates the spidroin gene catalogue.</title>
        <authorList>
            <person name="Kono N."/>
            <person name="Nakamura H."/>
            <person name="Ohtoshi R."/>
            <person name="Moran D.A.P."/>
            <person name="Shinohara A."/>
            <person name="Yoshida Y."/>
            <person name="Fujiwara M."/>
            <person name="Mori M."/>
            <person name="Tomita M."/>
            <person name="Arakawa K."/>
        </authorList>
    </citation>
    <scope>NUCLEOTIDE SEQUENCE [LARGE SCALE GENOMIC DNA]</scope>
</reference>
<accession>A0A4Y2P8Q5</accession>
<comment type="caution">
    <text evidence="1">The sequence shown here is derived from an EMBL/GenBank/DDBJ whole genome shotgun (WGS) entry which is preliminary data.</text>
</comment>
<gene>
    <name evidence="1" type="ORF">AVEN_57678_1</name>
</gene>
<evidence type="ECO:0000313" key="2">
    <source>
        <dbReference type="Proteomes" id="UP000499080"/>
    </source>
</evidence>
<name>A0A4Y2P8Q5_ARAVE</name>
<keyword evidence="2" id="KW-1185">Reference proteome</keyword>
<organism evidence="1 2">
    <name type="scientific">Araneus ventricosus</name>
    <name type="common">Orbweaver spider</name>
    <name type="synonym">Epeira ventricosa</name>
    <dbReference type="NCBI Taxonomy" id="182803"/>
    <lineage>
        <taxon>Eukaryota</taxon>
        <taxon>Metazoa</taxon>
        <taxon>Ecdysozoa</taxon>
        <taxon>Arthropoda</taxon>
        <taxon>Chelicerata</taxon>
        <taxon>Arachnida</taxon>
        <taxon>Araneae</taxon>
        <taxon>Araneomorphae</taxon>
        <taxon>Entelegynae</taxon>
        <taxon>Araneoidea</taxon>
        <taxon>Araneidae</taxon>
        <taxon>Araneus</taxon>
    </lineage>
</organism>
<protein>
    <submittedName>
        <fullName evidence="1">Uncharacterized protein</fullName>
    </submittedName>
</protein>